<dbReference type="InterPro" id="IPR001763">
    <property type="entry name" value="Rhodanese-like_dom"/>
</dbReference>
<feature type="transmembrane region" description="Helical" evidence="1">
    <location>
        <begin position="6"/>
        <end position="28"/>
    </location>
</feature>
<keyword evidence="1" id="KW-0472">Membrane</keyword>
<gene>
    <name evidence="3" type="ORF">IAD12_05970</name>
</gene>
<organism evidence="3 4">
    <name type="scientific">Candidatus Allocopromorpha excrementavium</name>
    <dbReference type="NCBI Taxonomy" id="2840741"/>
    <lineage>
        <taxon>Bacteria</taxon>
        <taxon>Bacillati</taxon>
        <taxon>Bacillota</taxon>
        <taxon>Clostridia</taxon>
        <taxon>Eubacteriales</taxon>
        <taxon>Eubacteriaceae</taxon>
        <taxon>Eubacteriaceae incertae sedis</taxon>
        <taxon>Candidatus Allocopromorpha</taxon>
    </lineage>
</organism>
<keyword evidence="1" id="KW-0812">Transmembrane</keyword>
<evidence type="ECO:0000259" key="2">
    <source>
        <dbReference type="PROSITE" id="PS50206"/>
    </source>
</evidence>
<dbReference type="Proteomes" id="UP000824159">
    <property type="component" value="Unassembled WGS sequence"/>
</dbReference>
<name>A0A9D1HEB5_9FIRM</name>
<reference evidence="3" key="2">
    <citation type="journal article" date="2021" name="PeerJ">
        <title>Extensive microbial diversity within the chicken gut microbiome revealed by metagenomics and culture.</title>
        <authorList>
            <person name="Gilroy R."/>
            <person name="Ravi A."/>
            <person name="Getino M."/>
            <person name="Pursley I."/>
            <person name="Horton D.L."/>
            <person name="Alikhan N.F."/>
            <person name="Baker D."/>
            <person name="Gharbi K."/>
            <person name="Hall N."/>
            <person name="Watson M."/>
            <person name="Adriaenssens E.M."/>
            <person name="Foster-Nyarko E."/>
            <person name="Jarju S."/>
            <person name="Secka A."/>
            <person name="Antonio M."/>
            <person name="Oren A."/>
            <person name="Chaudhuri R.R."/>
            <person name="La Ragione R."/>
            <person name="Hildebrand F."/>
            <person name="Pallen M.J."/>
        </authorList>
    </citation>
    <scope>NUCLEOTIDE SEQUENCE</scope>
    <source>
        <strain evidence="3">CHK176-22527</strain>
    </source>
</reference>
<dbReference type="AlphaFoldDB" id="A0A9D1HEB5"/>
<feature type="domain" description="Rhodanese" evidence="2">
    <location>
        <begin position="278"/>
        <end position="315"/>
    </location>
</feature>
<keyword evidence="3" id="KW-0326">Glycosidase</keyword>
<comment type="caution">
    <text evidence="3">The sequence shown here is derived from an EMBL/GenBank/DDBJ whole genome shotgun (WGS) entry which is preliminary data.</text>
</comment>
<keyword evidence="1" id="KW-1133">Transmembrane helix</keyword>
<dbReference type="Pfam" id="PF09992">
    <property type="entry name" value="NAGPA"/>
    <property type="match status" value="1"/>
</dbReference>
<dbReference type="InterPro" id="IPR018711">
    <property type="entry name" value="NAGPA"/>
</dbReference>
<sequence length="333" mass="37408">MKKSVLLLLCDVLTAVVLMAGIWGYFYLMPHHMEGMTAGTVVSENGAELKTAKVLNGAAETDWHKKFADKFTDKIVSTDTVYSSPDIYIKLTRKSYDTNILDRTNGGIHQAYGTKVSYVLADIYVGDISCIKTAFAKDTYGSGYSEKLTDMSRHMRSVLSVNGDSYNNNFQQDNGTIIRNCKIYRNYATDAETCVLYKDGTMKIYDPGKLNGKQMVKEGAYQSWIFGPSLLDDKGKAKSYFLTRDYIKESHPRTAIGYYEPGHYCLLVVDGRQNSSRGMFLEEMAKLFEDLGCKAAYNLDGGHSSFMSREDKVVNRPYKPDKEIADGIFIVEN</sequence>
<dbReference type="PANTHER" id="PTHR40446">
    <property type="entry name" value="N-ACETYLGLUCOSAMINE-1-PHOSPHODIESTER ALPHA-N-ACETYLGLUCOSAMINIDASE"/>
    <property type="match status" value="1"/>
</dbReference>
<accession>A0A9D1HEB5</accession>
<dbReference type="PROSITE" id="PS50206">
    <property type="entry name" value="RHODANESE_3"/>
    <property type="match status" value="1"/>
</dbReference>
<evidence type="ECO:0000313" key="3">
    <source>
        <dbReference type="EMBL" id="HIT99780.1"/>
    </source>
</evidence>
<dbReference type="PANTHER" id="PTHR40446:SF2">
    <property type="entry name" value="N-ACETYLGLUCOSAMINE-1-PHOSPHODIESTER ALPHA-N-ACETYLGLUCOSAMINIDASE"/>
    <property type="match status" value="1"/>
</dbReference>
<dbReference type="GO" id="GO:0016798">
    <property type="term" value="F:hydrolase activity, acting on glycosyl bonds"/>
    <property type="evidence" value="ECO:0007669"/>
    <property type="project" value="UniProtKB-KW"/>
</dbReference>
<protein>
    <submittedName>
        <fullName evidence="3">Phosphodiester glycosidase family protein</fullName>
    </submittedName>
</protein>
<proteinExistence type="predicted"/>
<reference evidence="3" key="1">
    <citation type="submission" date="2020-10" db="EMBL/GenBank/DDBJ databases">
        <authorList>
            <person name="Gilroy R."/>
        </authorList>
    </citation>
    <scope>NUCLEOTIDE SEQUENCE</scope>
    <source>
        <strain evidence="3">CHK176-22527</strain>
    </source>
</reference>
<evidence type="ECO:0000313" key="4">
    <source>
        <dbReference type="Proteomes" id="UP000824159"/>
    </source>
</evidence>
<evidence type="ECO:0000256" key="1">
    <source>
        <dbReference type="SAM" id="Phobius"/>
    </source>
</evidence>
<dbReference type="EMBL" id="DVLX01000076">
    <property type="protein sequence ID" value="HIT99780.1"/>
    <property type="molecule type" value="Genomic_DNA"/>
</dbReference>
<keyword evidence="3" id="KW-0378">Hydrolase</keyword>